<evidence type="ECO:0008006" key="3">
    <source>
        <dbReference type="Google" id="ProtNLM"/>
    </source>
</evidence>
<gene>
    <name evidence="1" type="ORF">COX09_03220</name>
</gene>
<dbReference type="Gene3D" id="3.60.21.10">
    <property type="match status" value="1"/>
</dbReference>
<sequence>MKFAIINDAHIGPSESGFEKGIHRKLVNQSETILASVITTLNQAEKPELVINLGDSIEDVNDRQVDIRSFNQFLSLVAPIAAPIYHSIG</sequence>
<evidence type="ECO:0000313" key="2">
    <source>
        <dbReference type="Proteomes" id="UP000231081"/>
    </source>
</evidence>
<organism evidence="1 2">
    <name type="scientific">Candidatus Beckwithbacteria bacterium CG23_combo_of_CG06-09_8_20_14_all_47_9</name>
    <dbReference type="NCBI Taxonomy" id="1974498"/>
    <lineage>
        <taxon>Bacteria</taxon>
        <taxon>Candidatus Beckwithiibacteriota</taxon>
    </lineage>
</organism>
<accession>A0A2H0B3C3</accession>
<dbReference type="SUPFAM" id="SSF56300">
    <property type="entry name" value="Metallo-dependent phosphatases"/>
    <property type="match status" value="1"/>
</dbReference>
<name>A0A2H0B3C3_9BACT</name>
<comment type="caution">
    <text evidence="1">The sequence shown here is derived from an EMBL/GenBank/DDBJ whole genome shotgun (WGS) entry which is preliminary data.</text>
</comment>
<feature type="non-terminal residue" evidence="1">
    <location>
        <position position="89"/>
    </location>
</feature>
<dbReference type="InterPro" id="IPR029052">
    <property type="entry name" value="Metallo-depent_PP-like"/>
</dbReference>
<dbReference type="EMBL" id="PCSQ01000084">
    <property type="protein sequence ID" value="PIP52149.1"/>
    <property type="molecule type" value="Genomic_DNA"/>
</dbReference>
<reference evidence="1 2" key="1">
    <citation type="submission" date="2017-09" db="EMBL/GenBank/DDBJ databases">
        <title>Depth-based differentiation of microbial function through sediment-hosted aquifers and enrichment of novel symbionts in the deep terrestrial subsurface.</title>
        <authorList>
            <person name="Probst A.J."/>
            <person name="Ladd B."/>
            <person name="Jarett J.K."/>
            <person name="Geller-Mcgrath D.E."/>
            <person name="Sieber C.M."/>
            <person name="Emerson J.B."/>
            <person name="Anantharaman K."/>
            <person name="Thomas B.C."/>
            <person name="Malmstrom R."/>
            <person name="Stieglmeier M."/>
            <person name="Klingl A."/>
            <person name="Woyke T."/>
            <person name="Ryan C.M."/>
            <person name="Banfield J.F."/>
        </authorList>
    </citation>
    <scope>NUCLEOTIDE SEQUENCE [LARGE SCALE GENOMIC DNA]</scope>
    <source>
        <strain evidence="1">CG23_combo_of_CG06-09_8_20_14_all_47_9</strain>
    </source>
</reference>
<protein>
    <recommendedName>
        <fullName evidence="3">Calcineurin-like phosphoesterase domain-containing protein</fullName>
    </recommendedName>
</protein>
<proteinExistence type="predicted"/>
<dbReference type="Proteomes" id="UP000231081">
    <property type="component" value="Unassembled WGS sequence"/>
</dbReference>
<evidence type="ECO:0000313" key="1">
    <source>
        <dbReference type="EMBL" id="PIP52149.1"/>
    </source>
</evidence>
<dbReference type="AlphaFoldDB" id="A0A2H0B3C3"/>